<organism evidence="1 2">
    <name type="scientific">Symbiodinium pilosum</name>
    <name type="common">Dinoflagellate</name>
    <dbReference type="NCBI Taxonomy" id="2952"/>
    <lineage>
        <taxon>Eukaryota</taxon>
        <taxon>Sar</taxon>
        <taxon>Alveolata</taxon>
        <taxon>Dinophyceae</taxon>
        <taxon>Suessiales</taxon>
        <taxon>Symbiodiniaceae</taxon>
        <taxon>Symbiodinium</taxon>
    </lineage>
</organism>
<protein>
    <submittedName>
        <fullName evidence="1">Uncharacterized protein</fullName>
    </submittedName>
</protein>
<evidence type="ECO:0000313" key="1">
    <source>
        <dbReference type="EMBL" id="CAE7727920.1"/>
    </source>
</evidence>
<dbReference type="EMBL" id="CAJNIZ010045710">
    <property type="protein sequence ID" value="CAE7727920.1"/>
    <property type="molecule type" value="Genomic_DNA"/>
</dbReference>
<accession>A0A812XBS9</accession>
<dbReference type="AlphaFoldDB" id="A0A812XBS9"/>
<sequence>MKKTLLEGPDVVVIELGWVFMNGLSQLDPEMKFFWGPILKDILPRFGGKIIFSLGIVSPFNAQICNSHHCAITWERARYARHSLAEVVNSWPPNLRQAAKSKVVVIDPAPMALPMFFDGETSMTDKTASQHWHRYERSKAPGRKVFGVVADTVGNLFLSELLRASQ</sequence>
<comment type="caution">
    <text evidence="1">The sequence shown here is derived from an EMBL/GenBank/DDBJ whole genome shotgun (WGS) entry which is preliminary data.</text>
</comment>
<keyword evidence="2" id="KW-1185">Reference proteome</keyword>
<dbReference type="OrthoDB" id="410830at2759"/>
<reference evidence="1" key="1">
    <citation type="submission" date="2021-02" db="EMBL/GenBank/DDBJ databases">
        <authorList>
            <person name="Dougan E. K."/>
            <person name="Rhodes N."/>
            <person name="Thang M."/>
            <person name="Chan C."/>
        </authorList>
    </citation>
    <scope>NUCLEOTIDE SEQUENCE</scope>
</reference>
<gene>
    <name evidence="1" type="ORF">SPIL2461_LOCUS20853</name>
</gene>
<proteinExistence type="predicted"/>
<feature type="non-terminal residue" evidence="1">
    <location>
        <position position="166"/>
    </location>
</feature>
<dbReference type="Proteomes" id="UP000649617">
    <property type="component" value="Unassembled WGS sequence"/>
</dbReference>
<evidence type="ECO:0000313" key="2">
    <source>
        <dbReference type="Proteomes" id="UP000649617"/>
    </source>
</evidence>
<name>A0A812XBS9_SYMPI</name>